<accession>A0A1V8RS60</accession>
<sequence>MSKPEFTYLKTELEGQVAVVTINRPEVLNACNSATHREMQAAMDWAEGDESIKVVVITGAGRAFCSGSDLREVGQFQGAAARSYLKLDFSTKNRIAACAKPVIAALHGHVAGGGFEMALACDIRIVAEDVQFSLPEIVLGTIPGSGGLQRLPPIVGLGVAKEWALTGRRIGAEEAHRRGLANAVHPLERLMPEAIAFAQGLAERSSMALFLSKVALDPNPPQPGGMVGVFHMLASEACHNDPTYKERAGSYKNKAK</sequence>
<dbReference type="PROSITE" id="PS00166">
    <property type="entry name" value="ENOYL_COA_HYDRATASE"/>
    <property type="match status" value="1"/>
</dbReference>
<evidence type="ECO:0000256" key="3">
    <source>
        <dbReference type="RuleBase" id="RU003707"/>
    </source>
</evidence>
<dbReference type="PANTHER" id="PTHR11941">
    <property type="entry name" value="ENOYL-COA HYDRATASE-RELATED"/>
    <property type="match status" value="1"/>
</dbReference>
<gene>
    <name evidence="4" type="ORF">BFN67_16560</name>
</gene>
<dbReference type="GO" id="GO:0016829">
    <property type="term" value="F:lyase activity"/>
    <property type="evidence" value="ECO:0007669"/>
    <property type="project" value="UniProtKB-KW"/>
</dbReference>
<reference evidence="4 5" key="1">
    <citation type="journal article" date="2016" name="Int. J. Syst. Evol. Microbiol.">
        <title>Pseudaminobacter manganicus sp. nov., isolated from sludge of a manganese mine.</title>
        <authorList>
            <person name="Li J."/>
            <person name="Huang J."/>
            <person name="Liao S."/>
            <person name="Wang G."/>
        </authorList>
    </citation>
    <scope>NUCLEOTIDE SEQUENCE [LARGE SCALE GENOMIC DNA]</scope>
    <source>
        <strain evidence="4 5">JH-7</strain>
    </source>
</reference>
<dbReference type="InterPro" id="IPR001753">
    <property type="entry name" value="Enoyl-CoA_hydra/iso"/>
</dbReference>
<dbReference type="InterPro" id="IPR029045">
    <property type="entry name" value="ClpP/crotonase-like_dom_sf"/>
</dbReference>
<dbReference type="Gene3D" id="3.90.226.10">
    <property type="entry name" value="2-enoyl-CoA Hydratase, Chain A, domain 1"/>
    <property type="match status" value="1"/>
</dbReference>
<proteinExistence type="inferred from homology"/>
<dbReference type="PANTHER" id="PTHR11941:SF54">
    <property type="entry name" value="ENOYL-COA HYDRATASE, MITOCHONDRIAL"/>
    <property type="match status" value="1"/>
</dbReference>
<evidence type="ECO:0000313" key="5">
    <source>
        <dbReference type="Proteomes" id="UP000191905"/>
    </source>
</evidence>
<dbReference type="AlphaFoldDB" id="A0A1V8RS60"/>
<dbReference type="RefSeq" id="WP_080919237.1">
    <property type="nucleotide sequence ID" value="NZ_MDET01000011.1"/>
</dbReference>
<dbReference type="GO" id="GO:0006635">
    <property type="term" value="P:fatty acid beta-oxidation"/>
    <property type="evidence" value="ECO:0007669"/>
    <property type="project" value="TreeGrafter"/>
</dbReference>
<keyword evidence="5" id="KW-1185">Reference proteome</keyword>
<dbReference type="EMBL" id="MDET01000011">
    <property type="protein sequence ID" value="OQM76051.1"/>
    <property type="molecule type" value="Genomic_DNA"/>
</dbReference>
<evidence type="ECO:0008006" key="6">
    <source>
        <dbReference type="Google" id="ProtNLM"/>
    </source>
</evidence>
<name>A0A1V8RS60_9HYPH</name>
<dbReference type="Proteomes" id="UP000191905">
    <property type="component" value="Unassembled WGS sequence"/>
</dbReference>
<dbReference type="OrthoDB" id="9775794at2"/>
<keyword evidence="2" id="KW-0456">Lyase</keyword>
<dbReference type="CDD" id="cd06558">
    <property type="entry name" value="crotonase-like"/>
    <property type="match status" value="1"/>
</dbReference>
<organism evidence="4 5">
    <name type="scientific">Manganibacter manganicus</name>
    <dbReference type="NCBI Taxonomy" id="1873176"/>
    <lineage>
        <taxon>Bacteria</taxon>
        <taxon>Pseudomonadati</taxon>
        <taxon>Pseudomonadota</taxon>
        <taxon>Alphaproteobacteria</taxon>
        <taxon>Hyphomicrobiales</taxon>
        <taxon>Phyllobacteriaceae</taxon>
        <taxon>Manganibacter</taxon>
    </lineage>
</organism>
<comment type="caution">
    <text evidence="4">The sequence shown here is derived from an EMBL/GenBank/DDBJ whole genome shotgun (WGS) entry which is preliminary data.</text>
</comment>
<evidence type="ECO:0000256" key="2">
    <source>
        <dbReference type="ARBA" id="ARBA00023239"/>
    </source>
</evidence>
<dbReference type="Pfam" id="PF00378">
    <property type="entry name" value="ECH_1"/>
    <property type="match status" value="1"/>
</dbReference>
<dbReference type="InterPro" id="IPR018376">
    <property type="entry name" value="Enoyl-CoA_hyd/isom_CS"/>
</dbReference>
<dbReference type="STRING" id="1873176.BFN67_16560"/>
<dbReference type="FunFam" id="3.90.226.10:FF:000009">
    <property type="entry name" value="Carnitinyl-CoA dehydratase"/>
    <property type="match status" value="1"/>
</dbReference>
<protein>
    <recommendedName>
        <fullName evidence="6">Enoyl-CoA hydratase</fullName>
    </recommendedName>
</protein>
<dbReference type="SUPFAM" id="SSF52096">
    <property type="entry name" value="ClpP/crotonase"/>
    <property type="match status" value="1"/>
</dbReference>
<evidence type="ECO:0000313" key="4">
    <source>
        <dbReference type="EMBL" id="OQM76051.1"/>
    </source>
</evidence>
<evidence type="ECO:0000256" key="1">
    <source>
        <dbReference type="ARBA" id="ARBA00005254"/>
    </source>
</evidence>
<comment type="similarity">
    <text evidence="1 3">Belongs to the enoyl-CoA hydratase/isomerase family.</text>
</comment>